<evidence type="ECO:0000256" key="2">
    <source>
        <dbReference type="ARBA" id="ARBA00022854"/>
    </source>
</evidence>
<proteinExistence type="evidence at transcript level"/>
<dbReference type="Pfam" id="PF16720">
    <property type="entry name" value="Albumin_I_a"/>
    <property type="match status" value="1"/>
</dbReference>
<dbReference type="InterPro" id="IPR036146">
    <property type="entry name" value="Cyclotide_sf"/>
</dbReference>
<keyword evidence="1" id="KW-0611">Plant defense</keyword>
<dbReference type="PROSITE" id="PS51052">
    <property type="entry name" value="CYCLOTIDE"/>
    <property type="match status" value="1"/>
</dbReference>
<sequence>MSTCKEGTKAKQNLISLINSIGKMAFVRRASLVALFFLFAASVMFAVKKTEAGFNSCSEACVYLPCFSKGCSCFKRQCYKNHVIAATSKSIDEHHLLCQSHYDCITKGSGNFCAPFLEHDVPYGWCFRAESEGYLLKDFLKKPMKIAI</sequence>
<evidence type="ECO:0000256" key="1">
    <source>
        <dbReference type="ARBA" id="ARBA00022821"/>
    </source>
</evidence>
<evidence type="ECO:0000259" key="4">
    <source>
        <dbReference type="Pfam" id="PF16720"/>
    </source>
</evidence>
<name>A0A7G5F3A8_CLITE</name>
<dbReference type="GO" id="GO:0006952">
    <property type="term" value="P:defense response"/>
    <property type="evidence" value="ECO:0007669"/>
    <property type="project" value="UniProtKB-KW"/>
</dbReference>
<reference evidence="5" key="1">
    <citation type="journal article" date="2020" name="Sci. Rep.">
        <title>Transcriptomic profiling of the medicinal plant Clitoria ternatea: identification of potential genes in cyclotide biosynthesis.</title>
        <authorList>
            <person name="Kalmankar N.V."/>
            <person name="Venkatesan R."/>
            <person name="Balaram P."/>
            <person name="Sowdhamini R."/>
        </authorList>
    </citation>
    <scope>NUCLEOTIDE SEQUENCE</scope>
</reference>
<keyword evidence="3" id="KW-1015">Disulfide bond</keyword>
<dbReference type="EMBL" id="MT468680">
    <property type="protein sequence ID" value="QMV80733.1"/>
    <property type="molecule type" value="mRNA"/>
</dbReference>
<dbReference type="InterPro" id="IPR032000">
    <property type="entry name" value="Albumin_I_a"/>
</dbReference>
<reference evidence="5" key="2">
    <citation type="submission" date="2020-05" db="EMBL/GenBank/DDBJ databases">
        <authorList>
            <person name="Kalmankar N."/>
            <person name="Venkatesan R."/>
            <person name="Balaram P."/>
            <person name="Ramanathan S."/>
        </authorList>
    </citation>
    <scope>NUCLEOTIDE SEQUENCE</scope>
</reference>
<accession>A0A7G5F3A8</accession>
<dbReference type="AlphaFoldDB" id="A0A7G5F3A8"/>
<dbReference type="InterPro" id="IPR005535">
    <property type="entry name" value="Cyclotide"/>
</dbReference>
<evidence type="ECO:0000313" key="5">
    <source>
        <dbReference type="EMBL" id="QMV80733.1"/>
    </source>
</evidence>
<feature type="domain" description="Albumin I chain a" evidence="4">
    <location>
        <begin position="93"/>
        <end position="141"/>
    </location>
</feature>
<keyword evidence="2" id="KW-0960">Knottin</keyword>
<evidence type="ECO:0000256" key="3">
    <source>
        <dbReference type="ARBA" id="ARBA00023157"/>
    </source>
</evidence>
<dbReference type="SUPFAM" id="SSF57038">
    <property type="entry name" value="Cyclotides"/>
    <property type="match status" value="1"/>
</dbReference>
<organism evidence="5">
    <name type="scientific">Clitoria ternatea</name>
    <name type="common">Butterfly pea</name>
    <dbReference type="NCBI Taxonomy" id="43366"/>
    <lineage>
        <taxon>Eukaryota</taxon>
        <taxon>Viridiplantae</taxon>
        <taxon>Streptophyta</taxon>
        <taxon>Embryophyta</taxon>
        <taxon>Tracheophyta</taxon>
        <taxon>Spermatophyta</taxon>
        <taxon>Magnoliopsida</taxon>
        <taxon>eudicotyledons</taxon>
        <taxon>Gunneridae</taxon>
        <taxon>Pentapetalae</taxon>
        <taxon>rosids</taxon>
        <taxon>fabids</taxon>
        <taxon>Fabales</taxon>
        <taxon>Fabaceae</taxon>
        <taxon>Papilionoideae</taxon>
        <taxon>50 kb inversion clade</taxon>
        <taxon>NPAAA clade</taxon>
        <taxon>indigoferoid/millettioid clade</taxon>
        <taxon>Phaseoleae</taxon>
        <taxon>Clitoria</taxon>
    </lineage>
</organism>
<protein>
    <submittedName>
        <fullName evidence="5">Cyclotide</fullName>
    </submittedName>
</protein>